<reference evidence="1" key="1">
    <citation type="submission" date="2020-01" db="EMBL/GenBank/DDBJ databases">
        <authorList>
            <person name="Mishra B."/>
        </authorList>
    </citation>
    <scope>NUCLEOTIDE SEQUENCE [LARGE SCALE GENOMIC DNA]</scope>
</reference>
<name>A0A6D2J540_9BRAS</name>
<dbReference type="EMBL" id="CACVBM020001121">
    <property type="protein sequence ID" value="CAA7032481.1"/>
    <property type="molecule type" value="Genomic_DNA"/>
</dbReference>
<keyword evidence="2" id="KW-1185">Reference proteome</keyword>
<sequence>MVASADSQVMIISRRNLVHKYRGSSPPGKGSLYLRPLWLEQAWVCLQHQRRYNSPEPLPGGGDSTRLSWWRKGASNYGQMRELHEIWWGSRIRIVSLIDNLISEKSRRYGGICCIEIGVWVDLI</sequence>
<comment type="caution">
    <text evidence="1">The sequence shown here is derived from an EMBL/GenBank/DDBJ whole genome shotgun (WGS) entry which is preliminary data.</text>
</comment>
<evidence type="ECO:0000313" key="1">
    <source>
        <dbReference type="EMBL" id="CAA7032481.1"/>
    </source>
</evidence>
<organism evidence="1 2">
    <name type="scientific">Microthlaspi erraticum</name>
    <dbReference type="NCBI Taxonomy" id="1685480"/>
    <lineage>
        <taxon>Eukaryota</taxon>
        <taxon>Viridiplantae</taxon>
        <taxon>Streptophyta</taxon>
        <taxon>Embryophyta</taxon>
        <taxon>Tracheophyta</taxon>
        <taxon>Spermatophyta</taxon>
        <taxon>Magnoliopsida</taxon>
        <taxon>eudicotyledons</taxon>
        <taxon>Gunneridae</taxon>
        <taxon>Pentapetalae</taxon>
        <taxon>rosids</taxon>
        <taxon>malvids</taxon>
        <taxon>Brassicales</taxon>
        <taxon>Brassicaceae</taxon>
        <taxon>Coluteocarpeae</taxon>
        <taxon>Microthlaspi</taxon>
    </lineage>
</organism>
<gene>
    <name evidence="1" type="ORF">MERR_LOCUS19716</name>
</gene>
<proteinExistence type="predicted"/>
<accession>A0A6D2J540</accession>
<dbReference type="AlphaFoldDB" id="A0A6D2J540"/>
<protein>
    <submittedName>
        <fullName evidence="1">Uncharacterized protein</fullName>
    </submittedName>
</protein>
<evidence type="ECO:0000313" key="2">
    <source>
        <dbReference type="Proteomes" id="UP000467841"/>
    </source>
</evidence>
<dbReference type="Proteomes" id="UP000467841">
    <property type="component" value="Unassembled WGS sequence"/>
</dbReference>